<reference evidence="6" key="1">
    <citation type="submission" date="2021-02" db="EMBL/GenBank/DDBJ databases">
        <authorList>
            <person name="Nowell W R."/>
        </authorList>
    </citation>
    <scope>NUCLEOTIDE SEQUENCE</scope>
</reference>
<dbReference type="OrthoDB" id="2596881at2759"/>
<dbReference type="Proteomes" id="UP000663852">
    <property type="component" value="Unassembled WGS sequence"/>
</dbReference>
<dbReference type="GO" id="GO:0005634">
    <property type="term" value="C:nucleus"/>
    <property type="evidence" value="ECO:0007669"/>
    <property type="project" value="TreeGrafter"/>
</dbReference>
<accession>A0A814Y8S2</accession>
<protein>
    <recommendedName>
        <fullName evidence="5">BZIP domain-containing protein</fullName>
    </recommendedName>
</protein>
<feature type="compositionally biased region" description="Low complexity" evidence="4">
    <location>
        <begin position="175"/>
        <end position="186"/>
    </location>
</feature>
<dbReference type="PROSITE" id="PS50217">
    <property type="entry name" value="BZIP"/>
    <property type="match status" value="1"/>
</dbReference>
<sequence length="418" mass="45542">MDRRNVVFSVIQDRSKIQTFAPTLFAMSNQAQETAEKSVQTQDSNGPTPAVLVTNNPENTAAEVANTLVSMATGRQRVIPTVKQLNVITVSNPSSTSTTTVTATPTLPILSLADYTTSRGVPTASALANQAKLTPLKQDEILENNDTDSSMLTEDYNQLRSESNSASKSRRGKSAKSVSSSKNTKSQVIEPIQYGPILVKPRKQIAPTLASGRKSKDEPLPPEENVRRQQRRDRNKQAAAKCRKKRNELREQLEKTEQILAEQQQNLQRSVQTLSDQKNQLESLLHRHACLRKAHLPTVNNLNLTKNDVKTLSTSNVLDPNNSKRVTINFANPQDLFAMSRVVSTTDTLPSSSATTTSTGVPMITIHILPEVAQALLGSTSLDKAKLAELLQQANTASSSSSTTTTTTTDSVPTNNTN</sequence>
<keyword evidence="3" id="KW-0804">Transcription</keyword>
<evidence type="ECO:0000256" key="1">
    <source>
        <dbReference type="ARBA" id="ARBA00023015"/>
    </source>
</evidence>
<dbReference type="PRINTS" id="PR00042">
    <property type="entry name" value="LEUZIPPRFOS"/>
</dbReference>
<dbReference type="Gene3D" id="1.20.5.170">
    <property type="match status" value="1"/>
</dbReference>
<evidence type="ECO:0000313" key="7">
    <source>
        <dbReference type="Proteomes" id="UP000663852"/>
    </source>
</evidence>
<evidence type="ECO:0000256" key="3">
    <source>
        <dbReference type="ARBA" id="ARBA00023163"/>
    </source>
</evidence>
<dbReference type="SMART" id="SM00338">
    <property type="entry name" value="BRLZ"/>
    <property type="match status" value="1"/>
</dbReference>
<dbReference type="InterPro" id="IPR004827">
    <property type="entry name" value="bZIP"/>
</dbReference>
<dbReference type="EMBL" id="CAJNOJ010000163">
    <property type="protein sequence ID" value="CAF1225623.1"/>
    <property type="molecule type" value="Genomic_DNA"/>
</dbReference>
<gene>
    <name evidence="6" type="ORF">EDS130_LOCUS26654</name>
</gene>
<dbReference type="PANTHER" id="PTHR23351:SF24">
    <property type="entry name" value="ACTIVATING TRANSCRIPTION FACTOR 3-RELATED"/>
    <property type="match status" value="1"/>
</dbReference>
<evidence type="ECO:0000313" key="6">
    <source>
        <dbReference type="EMBL" id="CAF1225623.1"/>
    </source>
</evidence>
<feature type="compositionally biased region" description="Low complexity" evidence="4">
    <location>
        <begin position="395"/>
        <end position="418"/>
    </location>
</feature>
<feature type="domain" description="BZIP" evidence="5">
    <location>
        <begin position="225"/>
        <end position="288"/>
    </location>
</feature>
<dbReference type="PROSITE" id="PS00036">
    <property type="entry name" value="BZIP_BASIC"/>
    <property type="match status" value="1"/>
</dbReference>
<proteinExistence type="predicted"/>
<organism evidence="6 7">
    <name type="scientific">Adineta ricciae</name>
    <name type="common">Rotifer</name>
    <dbReference type="NCBI Taxonomy" id="249248"/>
    <lineage>
        <taxon>Eukaryota</taxon>
        <taxon>Metazoa</taxon>
        <taxon>Spiralia</taxon>
        <taxon>Gnathifera</taxon>
        <taxon>Rotifera</taxon>
        <taxon>Eurotatoria</taxon>
        <taxon>Bdelloidea</taxon>
        <taxon>Adinetida</taxon>
        <taxon>Adinetidae</taxon>
        <taxon>Adineta</taxon>
    </lineage>
</organism>
<feature type="region of interest" description="Disordered" evidence="4">
    <location>
        <begin position="31"/>
        <end position="50"/>
    </location>
</feature>
<keyword evidence="2" id="KW-0238">DNA-binding</keyword>
<evidence type="ECO:0000256" key="4">
    <source>
        <dbReference type="SAM" id="MobiDB-lite"/>
    </source>
</evidence>
<dbReference type="GO" id="GO:0000981">
    <property type="term" value="F:DNA-binding transcription factor activity, RNA polymerase II-specific"/>
    <property type="evidence" value="ECO:0007669"/>
    <property type="project" value="TreeGrafter"/>
</dbReference>
<feature type="region of interest" description="Disordered" evidence="4">
    <location>
        <begin position="394"/>
        <end position="418"/>
    </location>
</feature>
<evidence type="ECO:0000256" key="2">
    <source>
        <dbReference type="ARBA" id="ARBA00023125"/>
    </source>
</evidence>
<keyword evidence="1" id="KW-0805">Transcription regulation</keyword>
<feature type="region of interest" description="Disordered" evidence="4">
    <location>
        <begin position="158"/>
        <end position="187"/>
    </location>
</feature>
<evidence type="ECO:0000259" key="5">
    <source>
        <dbReference type="PROSITE" id="PS50217"/>
    </source>
</evidence>
<dbReference type="InterPro" id="IPR046347">
    <property type="entry name" value="bZIP_sf"/>
</dbReference>
<feature type="region of interest" description="Disordered" evidence="4">
    <location>
        <begin position="209"/>
        <end position="246"/>
    </location>
</feature>
<dbReference type="SUPFAM" id="SSF57959">
    <property type="entry name" value="Leucine zipper domain"/>
    <property type="match status" value="1"/>
</dbReference>
<dbReference type="AlphaFoldDB" id="A0A814Y8S2"/>
<dbReference type="InterPro" id="IPR000837">
    <property type="entry name" value="AP-1"/>
</dbReference>
<comment type="caution">
    <text evidence="6">The sequence shown here is derived from an EMBL/GenBank/DDBJ whole genome shotgun (WGS) entry which is preliminary data.</text>
</comment>
<feature type="compositionally biased region" description="Basic and acidic residues" evidence="4">
    <location>
        <begin position="214"/>
        <end position="227"/>
    </location>
</feature>
<name>A0A814Y8S2_ADIRI</name>
<dbReference type="GO" id="GO:0000978">
    <property type="term" value="F:RNA polymerase II cis-regulatory region sequence-specific DNA binding"/>
    <property type="evidence" value="ECO:0007669"/>
    <property type="project" value="TreeGrafter"/>
</dbReference>
<dbReference type="PANTHER" id="PTHR23351">
    <property type="entry name" value="FOS TRANSCRIPTION FACTOR-RELATED"/>
    <property type="match status" value="1"/>
</dbReference>